<name>A0A1W1BRL8_9ZZZZ</name>
<gene>
    <name evidence="2" type="ORF">MNB_SV-6-1667</name>
</gene>
<evidence type="ECO:0000259" key="1">
    <source>
        <dbReference type="PROSITE" id="PS51502"/>
    </source>
</evidence>
<evidence type="ECO:0000313" key="2">
    <source>
        <dbReference type="EMBL" id="SFV56248.1"/>
    </source>
</evidence>
<sequence length="97" mass="11164">MVVHIVMFKFKDENREKNIEIVSEMLNGLLSSVPTLKSMEVGQNFTDSDRAMDLSIITTFDDRDGLKAYATHPEHLKVVEYIRQVVSESKVVDYIKE</sequence>
<dbReference type="PANTHER" id="PTHR37832">
    <property type="entry name" value="BLL2683 PROTEIN"/>
    <property type="match status" value="1"/>
</dbReference>
<dbReference type="InterPro" id="IPR013097">
    <property type="entry name" value="Dabb"/>
</dbReference>
<accession>A0A1W1BRL8</accession>
<organism evidence="2">
    <name type="scientific">hydrothermal vent metagenome</name>
    <dbReference type="NCBI Taxonomy" id="652676"/>
    <lineage>
        <taxon>unclassified sequences</taxon>
        <taxon>metagenomes</taxon>
        <taxon>ecological metagenomes</taxon>
    </lineage>
</organism>
<feature type="domain" description="Stress-response A/B barrel" evidence="1">
    <location>
        <begin position="2"/>
        <end position="94"/>
    </location>
</feature>
<dbReference type="SUPFAM" id="SSF54909">
    <property type="entry name" value="Dimeric alpha+beta barrel"/>
    <property type="match status" value="1"/>
</dbReference>
<dbReference type="SMART" id="SM00886">
    <property type="entry name" value="Dabb"/>
    <property type="match status" value="1"/>
</dbReference>
<dbReference type="InterPro" id="IPR011008">
    <property type="entry name" value="Dimeric_a/b-barrel"/>
</dbReference>
<reference evidence="2" key="1">
    <citation type="submission" date="2016-10" db="EMBL/GenBank/DDBJ databases">
        <authorList>
            <person name="de Groot N.N."/>
        </authorList>
    </citation>
    <scope>NUCLEOTIDE SEQUENCE</scope>
</reference>
<dbReference type="PROSITE" id="PS51502">
    <property type="entry name" value="S_R_A_B_BARREL"/>
    <property type="match status" value="1"/>
</dbReference>
<proteinExistence type="predicted"/>
<dbReference type="PANTHER" id="PTHR37832:SF1">
    <property type="entry name" value="STRESS-RESPONSE A_B BARREL DOMAIN-CONTAINING PROTEIN"/>
    <property type="match status" value="1"/>
</dbReference>
<protein>
    <submittedName>
        <fullName evidence="2">Stress responsive alpha-beta barrel domain protein Dabb</fullName>
    </submittedName>
</protein>
<dbReference type="EMBL" id="FPHC01000039">
    <property type="protein sequence ID" value="SFV56248.1"/>
    <property type="molecule type" value="Genomic_DNA"/>
</dbReference>
<dbReference type="AlphaFoldDB" id="A0A1W1BRL8"/>
<dbReference type="Gene3D" id="3.30.70.100">
    <property type="match status" value="1"/>
</dbReference>
<dbReference type="Pfam" id="PF07876">
    <property type="entry name" value="Dabb"/>
    <property type="match status" value="1"/>
</dbReference>